<sequence>MNQNKRIIIVSNRLPVKLTWKDGAITYQTSEGGLATGLSTIYKQNQNLWIGWPGSAVAEEDQSKVKTDLALQNLSPIFLTQQEINDFYEGFSNETLWPLFHYFPTYASYHPEQWEVYQSVNKKFAEAVLKIATKDDIIWVHDYQLMLVPQMVRHELPEVNIGFFNHIPFPSYEIFRLLPWRKELLCGVLGADVIGFQTYDDVRHFISAANRLAGINGSVNELNVKDRVVSVDAFPISIDYKKYRQLAEQSMTRRNEKKLHKLTNNNKLIISIDRLDYSKGIIHRLEAFSLMLERYPELRGKIVYIQLVVPSRDNVPKYKEIKEEMNRMVSEINGRFGMLGWQPIQHFYRSFSPTLLSALYRAADVALVTPMRDGMNLVSKEYVASKTDQKGVLVLSEMAGASRELSEAVMVNPNDIWNFCETIYQALNMPEDEQKRRMTAMQQTVSRFDINNWVTNFIDKLAEVKLRQMSLATRVINPSIAQKIAISYVHSAKRLLLLDYDGTLVPFQQQTKDAKPDDQLIHILESLSADPHNHVVIVSGRDYETLEGWLGHLPIDFIAEHGAWYKEHGKAWKNRRDLNVDWKKEVENVLSVYVNRTPGAYIEEKSYSLAWHYRNAQAGLGELRAHELADDIRHFVADRGLQILEGDKVLEIKNLNVNKGRASKRWLEKELYDFIMAIGDDYTDEDMFKAMPQDAITIKVGSNVSAATYFLNSYKEVRGLLSEMYHTTASETMLNLPLKEVS</sequence>
<dbReference type="UniPathway" id="UPA00299"/>
<keyword evidence="6" id="KW-0808">Transferase</keyword>
<dbReference type="InterPro" id="IPR023214">
    <property type="entry name" value="HAD_sf"/>
</dbReference>
<comment type="catalytic activity">
    <reaction evidence="8">
        <text>ADP-alpha-D-glucose + sn-glycerol 3-phosphate = 2-O-(alpha-D-glucopyranosyl)-sn-glycerol 3-phosphate + ADP + H(+)</text>
        <dbReference type="Rhea" id="RHEA:12881"/>
        <dbReference type="ChEBI" id="CHEBI:15378"/>
        <dbReference type="ChEBI" id="CHEBI:57498"/>
        <dbReference type="ChEBI" id="CHEBI:57597"/>
        <dbReference type="ChEBI" id="CHEBI:87089"/>
        <dbReference type="ChEBI" id="CHEBI:456216"/>
        <dbReference type="EC" id="2.4.1.213"/>
    </reaction>
</comment>
<dbReference type="CDD" id="cd01627">
    <property type="entry name" value="HAD_TPP"/>
    <property type="match status" value="1"/>
</dbReference>
<dbReference type="GO" id="GO:0033828">
    <property type="term" value="F:glucosylglycerol-phosphate synthase activity"/>
    <property type="evidence" value="ECO:0007669"/>
    <property type="project" value="UniProtKB-EC"/>
</dbReference>
<keyword evidence="5" id="KW-0328">Glycosyltransferase</keyword>
<dbReference type="InterPro" id="IPR036412">
    <property type="entry name" value="HAD-like_sf"/>
</dbReference>
<evidence type="ECO:0000256" key="1">
    <source>
        <dbReference type="ARBA" id="ARBA00005199"/>
    </source>
</evidence>
<evidence type="ECO:0000256" key="6">
    <source>
        <dbReference type="ARBA" id="ARBA00022679"/>
    </source>
</evidence>
<dbReference type="FunFam" id="3.40.50.2000:FF:000010">
    <property type="entry name" value="Alpha,alpha-trehalose-phosphate synthase"/>
    <property type="match status" value="1"/>
</dbReference>
<evidence type="ECO:0000256" key="4">
    <source>
        <dbReference type="ARBA" id="ARBA00011881"/>
    </source>
</evidence>
<dbReference type="GO" id="GO:0003825">
    <property type="term" value="F:alpha,alpha-trehalose-phosphate synthase (UDP-forming) activity"/>
    <property type="evidence" value="ECO:0007669"/>
    <property type="project" value="UniProtKB-UniRule"/>
</dbReference>
<dbReference type="GO" id="GO:0005829">
    <property type="term" value="C:cytosol"/>
    <property type="evidence" value="ECO:0007669"/>
    <property type="project" value="TreeGrafter"/>
</dbReference>
<dbReference type="PANTHER" id="PTHR10788">
    <property type="entry name" value="TREHALOSE-6-PHOSPHATE SYNTHASE"/>
    <property type="match status" value="1"/>
</dbReference>
<dbReference type="Gene3D" id="3.40.50.1000">
    <property type="entry name" value="HAD superfamily/HAD-like"/>
    <property type="match status" value="1"/>
</dbReference>
<dbReference type="Pfam" id="PF00982">
    <property type="entry name" value="Glyco_transf_20"/>
    <property type="match status" value="1"/>
</dbReference>
<dbReference type="NCBIfam" id="TIGR01484">
    <property type="entry name" value="HAD-SF-IIB"/>
    <property type="match status" value="1"/>
</dbReference>
<evidence type="ECO:0000313" key="13">
    <source>
        <dbReference type="Proteomes" id="UP000248745"/>
    </source>
</evidence>
<organism evidence="12 13">
    <name type="scientific">Taibaiella soli</name>
    <dbReference type="NCBI Taxonomy" id="1649169"/>
    <lineage>
        <taxon>Bacteria</taxon>
        <taxon>Pseudomonadati</taxon>
        <taxon>Bacteroidota</taxon>
        <taxon>Chitinophagia</taxon>
        <taxon>Chitinophagales</taxon>
        <taxon>Chitinophagaceae</taxon>
        <taxon>Taibaiella</taxon>
    </lineage>
</organism>
<comment type="similarity">
    <text evidence="3">Belongs to the glycosyltransferase 20 family.</text>
</comment>
<gene>
    <name evidence="12" type="ORF">DN068_14690</name>
</gene>
<dbReference type="NCBIfam" id="TIGR02400">
    <property type="entry name" value="trehalose_OtsA"/>
    <property type="match status" value="1"/>
</dbReference>
<comment type="similarity">
    <text evidence="2">In the C-terminal section; belongs to the trehalose phosphatase family.</text>
</comment>
<dbReference type="Gene3D" id="3.30.70.1020">
    <property type="entry name" value="Trehalose-6-phosphate phosphatase related protein, domain 2"/>
    <property type="match status" value="1"/>
</dbReference>
<evidence type="ECO:0000256" key="10">
    <source>
        <dbReference type="ARBA" id="ARBA00060702"/>
    </source>
</evidence>
<dbReference type="RefSeq" id="WP_110999690.1">
    <property type="nucleotide sequence ID" value="NZ_QKTW01000019.1"/>
</dbReference>
<dbReference type="SUPFAM" id="SSF56784">
    <property type="entry name" value="HAD-like"/>
    <property type="match status" value="1"/>
</dbReference>
<comment type="pathway">
    <text evidence="1">Glycan biosynthesis; trehalose biosynthesis.</text>
</comment>
<accession>A0A2W2AWU6</accession>
<dbReference type="Pfam" id="PF02358">
    <property type="entry name" value="Trehalose_PPase"/>
    <property type="match status" value="1"/>
</dbReference>
<evidence type="ECO:0000313" key="12">
    <source>
        <dbReference type="EMBL" id="PZF72178.1"/>
    </source>
</evidence>
<dbReference type="EMBL" id="QKTW01000019">
    <property type="protein sequence ID" value="PZF72178.1"/>
    <property type="molecule type" value="Genomic_DNA"/>
</dbReference>
<dbReference type="Gene3D" id="3.40.50.2000">
    <property type="entry name" value="Glycogen Phosphorylase B"/>
    <property type="match status" value="2"/>
</dbReference>
<evidence type="ECO:0000256" key="8">
    <source>
        <dbReference type="ARBA" id="ARBA00052754"/>
    </source>
</evidence>
<comment type="function">
    <text evidence="9">Involved in salt tolerance by producing GG-phosphate from ADP-glucose and glycerol-3-phosphate (G3P), an intermediate in the synthesis of the osmolyte glucosylglycerol (GG).</text>
</comment>
<dbReference type="NCBIfam" id="TIGR00685">
    <property type="entry name" value="T6PP"/>
    <property type="match status" value="1"/>
</dbReference>
<proteinExistence type="inferred from homology"/>
<comment type="subunit">
    <text evidence="4">Homotetramer.</text>
</comment>
<evidence type="ECO:0000256" key="9">
    <source>
        <dbReference type="ARBA" id="ARBA00055920"/>
    </source>
</evidence>
<dbReference type="AlphaFoldDB" id="A0A2W2AWU6"/>
<reference evidence="12 13" key="1">
    <citation type="submission" date="2018-06" db="EMBL/GenBank/DDBJ databases">
        <title>Mucibacter soli gen. nov., sp. nov., a new member of the family Chitinophagaceae producing mucin.</title>
        <authorList>
            <person name="Kim M.-K."/>
            <person name="Park S."/>
            <person name="Kim T.-S."/>
            <person name="Joung Y."/>
            <person name="Han J.-H."/>
            <person name="Kim S.B."/>
        </authorList>
    </citation>
    <scope>NUCLEOTIDE SEQUENCE [LARGE SCALE GENOMIC DNA]</scope>
    <source>
        <strain evidence="12 13">R1-15</strain>
    </source>
</reference>
<dbReference type="CDD" id="cd03788">
    <property type="entry name" value="GT20_TPS"/>
    <property type="match status" value="1"/>
</dbReference>
<dbReference type="OrthoDB" id="9761633at2"/>
<dbReference type="InterPro" id="IPR003337">
    <property type="entry name" value="Trehalose_PPase"/>
</dbReference>
<protein>
    <recommendedName>
        <fullName evidence="11">Alpha,alpha-trehalose-phosphate synthase</fullName>
        <ecNumber evidence="11">2.4.1.15</ecNumber>
    </recommendedName>
</protein>
<comment type="caution">
    <text evidence="12">The sequence shown here is derived from an EMBL/GenBank/DDBJ whole genome shotgun (WGS) entry which is preliminary data.</text>
</comment>
<evidence type="ECO:0000256" key="11">
    <source>
        <dbReference type="NCBIfam" id="TIGR02400"/>
    </source>
</evidence>
<name>A0A2W2AWU6_9BACT</name>
<keyword evidence="13" id="KW-1185">Reference proteome</keyword>
<dbReference type="Proteomes" id="UP000248745">
    <property type="component" value="Unassembled WGS sequence"/>
</dbReference>
<dbReference type="EC" id="2.4.1.15" evidence="11"/>
<evidence type="ECO:0000256" key="5">
    <source>
        <dbReference type="ARBA" id="ARBA00022676"/>
    </source>
</evidence>
<dbReference type="InterPro" id="IPR006379">
    <property type="entry name" value="HAD-SF_hydro_IIB"/>
</dbReference>
<dbReference type="GO" id="GO:0005992">
    <property type="term" value="P:trehalose biosynthetic process"/>
    <property type="evidence" value="ECO:0007669"/>
    <property type="project" value="UniProtKB-UniRule"/>
</dbReference>
<comment type="catalytic activity">
    <reaction evidence="7">
        <text>D-glucose 6-phosphate + UDP-alpha-D-glucose = alpha,alpha-trehalose 6-phosphate + UDP + H(+)</text>
        <dbReference type="Rhea" id="RHEA:18889"/>
        <dbReference type="ChEBI" id="CHEBI:15378"/>
        <dbReference type="ChEBI" id="CHEBI:58223"/>
        <dbReference type="ChEBI" id="CHEBI:58429"/>
        <dbReference type="ChEBI" id="CHEBI:58885"/>
        <dbReference type="ChEBI" id="CHEBI:61548"/>
        <dbReference type="EC" id="2.4.1.15"/>
    </reaction>
</comment>
<evidence type="ECO:0000256" key="2">
    <source>
        <dbReference type="ARBA" id="ARBA00006330"/>
    </source>
</evidence>
<dbReference type="PANTHER" id="PTHR10788:SF106">
    <property type="entry name" value="BCDNA.GH08860"/>
    <property type="match status" value="1"/>
</dbReference>
<dbReference type="InterPro" id="IPR001830">
    <property type="entry name" value="Glyco_trans_20"/>
</dbReference>
<dbReference type="SUPFAM" id="SSF53756">
    <property type="entry name" value="UDP-Glycosyltransferase/glycogen phosphorylase"/>
    <property type="match status" value="1"/>
</dbReference>
<dbReference type="NCBIfam" id="NF011071">
    <property type="entry name" value="PRK14501.1"/>
    <property type="match status" value="1"/>
</dbReference>
<dbReference type="InterPro" id="IPR012766">
    <property type="entry name" value="Trehalose_OtsA"/>
</dbReference>
<comment type="pathway">
    <text evidence="10">Glycan metabolism; glucosylglycerol biosynthesis.</text>
</comment>
<evidence type="ECO:0000256" key="3">
    <source>
        <dbReference type="ARBA" id="ARBA00008799"/>
    </source>
</evidence>
<evidence type="ECO:0000256" key="7">
    <source>
        <dbReference type="ARBA" id="ARBA00048039"/>
    </source>
</evidence>
<dbReference type="GO" id="GO:0004805">
    <property type="term" value="F:trehalose-phosphatase activity"/>
    <property type="evidence" value="ECO:0007669"/>
    <property type="project" value="TreeGrafter"/>
</dbReference>